<sequence>MHFSCFVFSLFIDCISPPPPPIIIFSLLSSCSSASCDIEKRVALAQRWADGVPRRFSVSLVTLSLELGHSTFSRSVSFFYGHSRPPSNFRFHVGCRRHCRHPFVSHSLCSMMDSLDDEALHRFIPRPSSLVDPSTAGHHSTPLNFKADRHHRLHQPFIANTDYASSSNVGMTEAVLRALADSTAPHLTHTDNPTSTSNGSDVACARY</sequence>
<name>A0A183IHM1_9BILA</name>
<dbReference type="EMBL" id="UZAM01007577">
    <property type="protein sequence ID" value="VDP00064.1"/>
    <property type="molecule type" value="Genomic_DNA"/>
</dbReference>
<evidence type="ECO:0000313" key="3">
    <source>
        <dbReference type="Proteomes" id="UP000270296"/>
    </source>
</evidence>
<dbReference type="AlphaFoldDB" id="A0A183IHM1"/>
<reference evidence="4" key="1">
    <citation type="submission" date="2016-06" db="UniProtKB">
        <authorList>
            <consortium name="WormBaseParasite"/>
        </authorList>
    </citation>
    <scope>IDENTIFICATION</scope>
</reference>
<gene>
    <name evidence="2" type="ORF">SBAD_LOCUS3116</name>
</gene>
<accession>A0A183IHM1</accession>
<evidence type="ECO:0000313" key="2">
    <source>
        <dbReference type="EMBL" id="VDP00064.1"/>
    </source>
</evidence>
<dbReference type="WBParaSite" id="SBAD_0000326201-mRNA-1">
    <property type="protein sequence ID" value="SBAD_0000326201-mRNA-1"/>
    <property type="gene ID" value="SBAD_0000326201"/>
</dbReference>
<keyword evidence="3" id="KW-1185">Reference proteome</keyword>
<feature type="region of interest" description="Disordered" evidence="1">
    <location>
        <begin position="185"/>
        <end position="207"/>
    </location>
</feature>
<organism evidence="4">
    <name type="scientific">Soboliphyme baturini</name>
    <dbReference type="NCBI Taxonomy" id="241478"/>
    <lineage>
        <taxon>Eukaryota</taxon>
        <taxon>Metazoa</taxon>
        <taxon>Ecdysozoa</taxon>
        <taxon>Nematoda</taxon>
        <taxon>Enoplea</taxon>
        <taxon>Dorylaimia</taxon>
        <taxon>Dioctophymatida</taxon>
        <taxon>Dioctophymatoidea</taxon>
        <taxon>Soboliphymatidae</taxon>
        <taxon>Soboliphyme</taxon>
    </lineage>
</organism>
<evidence type="ECO:0000313" key="4">
    <source>
        <dbReference type="WBParaSite" id="SBAD_0000326201-mRNA-1"/>
    </source>
</evidence>
<evidence type="ECO:0000256" key="1">
    <source>
        <dbReference type="SAM" id="MobiDB-lite"/>
    </source>
</evidence>
<feature type="compositionally biased region" description="Polar residues" evidence="1">
    <location>
        <begin position="190"/>
        <end position="200"/>
    </location>
</feature>
<protein>
    <submittedName>
        <fullName evidence="4">Secreted protein</fullName>
    </submittedName>
</protein>
<proteinExistence type="predicted"/>
<reference evidence="2 3" key="2">
    <citation type="submission" date="2018-11" db="EMBL/GenBank/DDBJ databases">
        <authorList>
            <consortium name="Pathogen Informatics"/>
        </authorList>
    </citation>
    <scope>NUCLEOTIDE SEQUENCE [LARGE SCALE GENOMIC DNA]</scope>
</reference>
<dbReference type="Proteomes" id="UP000270296">
    <property type="component" value="Unassembled WGS sequence"/>
</dbReference>